<dbReference type="Proteomes" id="UP000309340">
    <property type="component" value="Unassembled WGS sequence"/>
</dbReference>
<dbReference type="AlphaFoldDB" id="A0A4U0VLH3"/>
<accession>A0A4U0VLH3</accession>
<sequence>RSLYILISRIAWACDIAYQKDAHGEDMIPPSYDYVAGFNVQPKPFPFELKPRAGRQDIVEEVHRSVWETEG</sequence>
<dbReference type="EMBL" id="NAJQ01002026">
    <property type="protein sequence ID" value="TKA49993.1"/>
    <property type="molecule type" value="Genomic_DNA"/>
</dbReference>
<comment type="caution">
    <text evidence="1">The sequence shown here is derived from an EMBL/GenBank/DDBJ whole genome shotgun (WGS) entry which is preliminary data.</text>
</comment>
<dbReference type="OrthoDB" id="1470350at2759"/>
<feature type="non-terminal residue" evidence="1">
    <location>
        <position position="1"/>
    </location>
</feature>
<reference evidence="1 2" key="1">
    <citation type="submission" date="2017-03" db="EMBL/GenBank/DDBJ databases">
        <title>Genomes of endolithic fungi from Antarctica.</title>
        <authorList>
            <person name="Coleine C."/>
            <person name="Masonjones S."/>
            <person name="Stajich J.E."/>
        </authorList>
    </citation>
    <scope>NUCLEOTIDE SEQUENCE [LARGE SCALE GENOMIC DNA]</scope>
    <source>
        <strain evidence="1 2">CCFEE 5184</strain>
    </source>
</reference>
<organism evidence="1 2">
    <name type="scientific">Friedmanniomyces simplex</name>
    <dbReference type="NCBI Taxonomy" id="329884"/>
    <lineage>
        <taxon>Eukaryota</taxon>
        <taxon>Fungi</taxon>
        <taxon>Dikarya</taxon>
        <taxon>Ascomycota</taxon>
        <taxon>Pezizomycotina</taxon>
        <taxon>Dothideomycetes</taxon>
        <taxon>Dothideomycetidae</taxon>
        <taxon>Mycosphaerellales</taxon>
        <taxon>Teratosphaeriaceae</taxon>
        <taxon>Friedmanniomyces</taxon>
    </lineage>
</organism>
<evidence type="ECO:0000313" key="1">
    <source>
        <dbReference type="EMBL" id="TKA49993.1"/>
    </source>
</evidence>
<proteinExistence type="predicted"/>
<dbReference type="STRING" id="329884.A0A4U0VLH3"/>
<evidence type="ECO:0000313" key="2">
    <source>
        <dbReference type="Proteomes" id="UP000309340"/>
    </source>
</evidence>
<keyword evidence="2" id="KW-1185">Reference proteome</keyword>
<gene>
    <name evidence="1" type="ORF">B0A55_13581</name>
</gene>
<name>A0A4U0VLH3_9PEZI</name>
<protein>
    <submittedName>
        <fullName evidence="1">Uncharacterized protein</fullName>
    </submittedName>
</protein>